<organism evidence="8 9">
    <name type="scientific">candidate division TA06 bacterium 34_109</name>
    <dbReference type="NCBI Taxonomy" id="1635277"/>
    <lineage>
        <taxon>Bacteria</taxon>
        <taxon>Bacteria division TA06</taxon>
    </lineage>
</organism>
<proteinExistence type="inferred from homology"/>
<dbReference type="InterPro" id="IPR035996">
    <property type="entry name" value="4pyrrol_Methylase_sf"/>
</dbReference>
<comment type="function">
    <text evidence="6">Catalyzes the 2'-O-methylation of the ribose of cytidine 1402 (C1402) in 16S rRNA.</text>
</comment>
<evidence type="ECO:0000259" key="7">
    <source>
        <dbReference type="Pfam" id="PF00590"/>
    </source>
</evidence>
<dbReference type="AlphaFoldDB" id="A0A124G0D4"/>
<dbReference type="NCBIfam" id="TIGR00096">
    <property type="entry name" value="16S rRNA (cytidine(1402)-2'-O)-methyltransferase"/>
    <property type="match status" value="1"/>
</dbReference>
<evidence type="ECO:0000256" key="5">
    <source>
        <dbReference type="ARBA" id="ARBA00022691"/>
    </source>
</evidence>
<comment type="subcellular location">
    <subcellularLocation>
        <location evidence="6">Cytoplasm</location>
    </subcellularLocation>
</comment>
<keyword evidence="4 6" id="KW-0808">Transferase</keyword>
<accession>A0A124G0D4</accession>
<sequence length="225" mass="25676">MSKLYIIPKDIGNIDDVSLRVKKSLEECDFIVCEDTRVTGIFIKKLGIEKKDYISFTEYDQIKKTPTIIRKIKEGNICGLLSDSGMPLISDPGYYLVREAIKEDVNVIPLPGPVAFVTALVGSGLPTDSFTFYGFLPKKKGKKEKKLRDALSRNETSIFYESPYRIEETLKDIYRIDPKRNIVVARELTKRFEEFIRGSVEDVLKKDWVKKGEIVLLIEGDKNGK</sequence>
<keyword evidence="1 6" id="KW-0963">Cytoplasm</keyword>
<dbReference type="InterPro" id="IPR008189">
    <property type="entry name" value="rRNA_ssu_MeTfrase_I"/>
</dbReference>
<keyword evidence="2 6" id="KW-0698">rRNA processing</keyword>
<feature type="domain" description="Tetrapyrrole methylase" evidence="7">
    <location>
        <begin position="3"/>
        <end position="203"/>
    </location>
</feature>
<dbReference type="EC" id="2.1.1.198" evidence="6"/>
<evidence type="ECO:0000256" key="2">
    <source>
        <dbReference type="ARBA" id="ARBA00022552"/>
    </source>
</evidence>
<evidence type="ECO:0000256" key="3">
    <source>
        <dbReference type="ARBA" id="ARBA00022603"/>
    </source>
</evidence>
<dbReference type="PROSITE" id="PS01296">
    <property type="entry name" value="RSMI"/>
    <property type="match status" value="1"/>
</dbReference>
<dbReference type="PIRSF" id="PIRSF005917">
    <property type="entry name" value="MTase_YraL"/>
    <property type="match status" value="1"/>
</dbReference>
<dbReference type="InterPro" id="IPR014777">
    <property type="entry name" value="4pyrrole_Mease_sub1"/>
</dbReference>
<keyword evidence="5 6" id="KW-0949">S-adenosyl-L-methionine</keyword>
<dbReference type="Proteomes" id="UP000053467">
    <property type="component" value="Unassembled WGS sequence"/>
</dbReference>
<dbReference type="Pfam" id="PF00590">
    <property type="entry name" value="TP_methylase"/>
    <property type="match status" value="1"/>
</dbReference>
<dbReference type="PANTHER" id="PTHR46111">
    <property type="entry name" value="RIBOSOMAL RNA SMALL SUBUNIT METHYLTRANSFERASE I"/>
    <property type="match status" value="1"/>
</dbReference>
<evidence type="ECO:0000313" key="9">
    <source>
        <dbReference type="Proteomes" id="UP000053467"/>
    </source>
</evidence>
<dbReference type="Gene3D" id="3.30.950.10">
    <property type="entry name" value="Methyltransferase, Cobalt-precorrin-4 Transmethylase, Domain 2"/>
    <property type="match status" value="1"/>
</dbReference>
<dbReference type="InterPro" id="IPR018063">
    <property type="entry name" value="SAM_MeTrfase_RsmI_CS"/>
</dbReference>
<dbReference type="PANTHER" id="PTHR46111:SF1">
    <property type="entry name" value="RIBOSOMAL RNA SMALL SUBUNIT METHYLTRANSFERASE I"/>
    <property type="match status" value="1"/>
</dbReference>
<dbReference type="PATRIC" id="fig|1635277.3.peg.700"/>
<dbReference type="CDD" id="cd11648">
    <property type="entry name" value="RsmI"/>
    <property type="match status" value="1"/>
</dbReference>
<evidence type="ECO:0000256" key="4">
    <source>
        <dbReference type="ARBA" id="ARBA00022679"/>
    </source>
</evidence>
<evidence type="ECO:0000313" key="8">
    <source>
        <dbReference type="EMBL" id="KUK87131.1"/>
    </source>
</evidence>
<dbReference type="Gene3D" id="3.40.1010.10">
    <property type="entry name" value="Cobalt-precorrin-4 Transmethylase, Domain 1"/>
    <property type="match status" value="1"/>
</dbReference>
<evidence type="ECO:0000256" key="1">
    <source>
        <dbReference type="ARBA" id="ARBA00022490"/>
    </source>
</evidence>
<dbReference type="InterPro" id="IPR014776">
    <property type="entry name" value="4pyrrole_Mease_sub2"/>
</dbReference>
<comment type="catalytic activity">
    <reaction evidence="6">
        <text>cytidine(1402) in 16S rRNA + S-adenosyl-L-methionine = 2'-O-methylcytidine(1402) in 16S rRNA + S-adenosyl-L-homocysteine + H(+)</text>
        <dbReference type="Rhea" id="RHEA:42924"/>
        <dbReference type="Rhea" id="RHEA-COMP:10285"/>
        <dbReference type="Rhea" id="RHEA-COMP:10286"/>
        <dbReference type="ChEBI" id="CHEBI:15378"/>
        <dbReference type="ChEBI" id="CHEBI:57856"/>
        <dbReference type="ChEBI" id="CHEBI:59789"/>
        <dbReference type="ChEBI" id="CHEBI:74495"/>
        <dbReference type="ChEBI" id="CHEBI:82748"/>
        <dbReference type="EC" id="2.1.1.198"/>
    </reaction>
</comment>
<protein>
    <recommendedName>
        <fullName evidence="6">Ribosomal RNA small subunit methyltransferase I</fullName>
        <ecNumber evidence="6">2.1.1.198</ecNumber>
    </recommendedName>
    <alternativeName>
        <fullName evidence="6">16S rRNA 2'-O-ribose C1402 methyltransferase</fullName>
    </alternativeName>
    <alternativeName>
        <fullName evidence="6">rRNA (cytidine-2'-O-)-methyltransferase RsmI</fullName>
    </alternativeName>
</protein>
<comment type="similarity">
    <text evidence="6">Belongs to the methyltransferase superfamily. RsmI family.</text>
</comment>
<gene>
    <name evidence="6" type="primary">rsmI</name>
    <name evidence="8" type="ORF">XE03_0927</name>
</gene>
<dbReference type="HAMAP" id="MF_01877">
    <property type="entry name" value="16SrRNA_methyltr_I"/>
    <property type="match status" value="1"/>
</dbReference>
<reference evidence="9" key="1">
    <citation type="journal article" date="2015" name="MBio">
        <title>Genome-Resolved Metagenomic Analysis Reveals Roles for Candidate Phyla and Other Microbial Community Members in Biogeochemical Transformations in Oil Reservoirs.</title>
        <authorList>
            <person name="Hu P."/>
            <person name="Tom L."/>
            <person name="Singh A."/>
            <person name="Thomas B.C."/>
            <person name="Baker B.J."/>
            <person name="Piceno Y.M."/>
            <person name="Andersen G.L."/>
            <person name="Banfield J.F."/>
        </authorList>
    </citation>
    <scope>NUCLEOTIDE SEQUENCE [LARGE SCALE GENOMIC DNA]</scope>
</reference>
<dbReference type="GO" id="GO:0070677">
    <property type="term" value="F:rRNA (cytosine-2'-O-)-methyltransferase activity"/>
    <property type="evidence" value="ECO:0007669"/>
    <property type="project" value="UniProtKB-UniRule"/>
</dbReference>
<dbReference type="GO" id="GO:0005737">
    <property type="term" value="C:cytoplasm"/>
    <property type="evidence" value="ECO:0007669"/>
    <property type="project" value="UniProtKB-SubCell"/>
</dbReference>
<comment type="caution">
    <text evidence="8">The sequence shown here is derived from an EMBL/GenBank/DDBJ whole genome shotgun (WGS) entry which is preliminary data.</text>
</comment>
<dbReference type="SUPFAM" id="SSF53790">
    <property type="entry name" value="Tetrapyrrole methylase"/>
    <property type="match status" value="1"/>
</dbReference>
<evidence type="ECO:0000256" key="6">
    <source>
        <dbReference type="HAMAP-Rule" id="MF_01877"/>
    </source>
</evidence>
<dbReference type="EMBL" id="LGGX01000007">
    <property type="protein sequence ID" value="KUK87131.1"/>
    <property type="molecule type" value="Genomic_DNA"/>
</dbReference>
<dbReference type="InterPro" id="IPR000878">
    <property type="entry name" value="4pyrrol_Mease"/>
</dbReference>
<name>A0A124G0D4_UNCT6</name>
<dbReference type="FunFam" id="3.30.950.10:FF:000002">
    <property type="entry name" value="Ribosomal RNA small subunit methyltransferase I"/>
    <property type="match status" value="1"/>
</dbReference>
<keyword evidence="3 6" id="KW-0489">Methyltransferase</keyword>